<sequence>MPERPDASVPASRNPHLYFGGAPNLRESSAPDARPAHTSHAGDRKTLDDAARLWSVGKRRDALALLKAAVRANPDDLPLRLALAELYREMNSPDQAGRWGIVIEGWTTPVERDRLARMLAPVGIPRDDLVEFLALTGPVESYPDLEEVVDGPLAAHVAQRKAAAATDESPWGERLFTLAVICWITTVVGGVLAVMAVFIVAFFDLADARTAARIGGGCFLAAAAVSSWVSAGVCAVENRWLGAGVLTIVGMIAATLAVVTFTTT</sequence>
<keyword evidence="2" id="KW-0812">Transmembrane</keyword>
<dbReference type="InterPro" id="IPR011990">
    <property type="entry name" value="TPR-like_helical_dom_sf"/>
</dbReference>
<dbReference type="Pfam" id="PF14559">
    <property type="entry name" value="TPR_19"/>
    <property type="match status" value="1"/>
</dbReference>
<accession>A0A2U1TEM1</accession>
<dbReference type="Gene3D" id="1.25.40.10">
    <property type="entry name" value="Tetratricopeptide repeat domain"/>
    <property type="match status" value="1"/>
</dbReference>
<evidence type="ECO:0008006" key="5">
    <source>
        <dbReference type="Google" id="ProtNLM"/>
    </source>
</evidence>
<dbReference type="EMBL" id="QEFB01000005">
    <property type="protein sequence ID" value="PWC07223.1"/>
    <property type="molecule type" value="Genomic_DNA"/>
</dbReference>
<feature type="region of interest" description="Disordered" evidence="1">
    <location>
        <begin position="1"/>
        <end position="44"/>
    </location>
</feature>
<organism evidence="3 4">
    <name type="scientific">Mycetocola zhujimingii</name>
    <dbReference type="NCBI Taxonomy" id="2079792"/>
    <lineage>
        <taxon>Bacteria</taxon>
        <taxon>Bacillati</taxon>
        <taxon>Actinomycetota</taxon>
        <taxon>Actinomycetes</taxon>
        <taxon>Micrococcales</taxon>
        <taxon>Microbacteriaceae</taxon>
        <taxon>Mycetocola</taxon>
    </lineage>
</organism>
<feature type="transmembrane region" description="Helical" evidence="2">
    <location>
        <begin position="210"/>
        <end position="229"/>
    </location>
</feature>
<feature type="transmembrane region" description="Helical" evidence="2">
    <location>
        <begin position="241"/>
        <end position="261"/>
    </location>
</feature>
<keyword evidence="4" id="KW-1185">Reference proteome</keyword>
<feature type="transmembrane region" description="Helical" evidence="2">
    <location>
        <begin position="175"/>
        <end position="203"/>
    </location>
</feature>
<protein>
    <recommendedName>
        <fullName evidence="5">Tetratricopeptide repeat protein</fullName>
    </recommendedName>
</protein>
<gene>
    <name evidence="3" type="ORF">DF223_06190</name>
</gene>
<proteinExistence type="predicted"/>
<reference evidence="4" key="1">
    <citation type="submission" date="2018-04" db="EMBL/GenBank/DDBJ databases">
        <authorList>
            <person name="Liu S."/>
            <person name="Wang Z."/>
            <person name="Li J."/>
        </authorList>
    </citation>
    <scope>NUCLEOTIDE SEQUENCE [LARGE SCALE GENOMIC DNA]</scope>
    <source>
        <strain evidence="4">622</strain>
    </source>
</reference>
<evidence type="ECO:0000313" key="3">
    <source>
        <dbReference type="EMBL" id="PWC07223.1"/>
    </source>
</evidence>
<keyword evidence="2" id="KW-0472">Membrane</keyword>
<evidence type="ECO:0000256" key="1">
    <source>
        <dbReference type="SAM" id="MobiDB-lite"/>
    </source>
</evidence>
<dbReference type="Proteomes" id="UP000244962">
    <property type="component" value="Unassembled WGS sequence"/>
</dbReference>
<dbReference type="RefSeq" id="WP_108962576.1">
    <property type="nucleotide sequence ID" value="NZ_QEFB01000005.1"/>
</dbReference>
<dbReference type="AlphaFoldDB" id="A0A2U1TEM1"/>
<evidence type="ECO:0000313" key="4">
    <source>
        <dbReference type="Proteomes" id="UP000244962"/>
    </source>
</evidence>
<keyword evidence="2" id="KW-1133">Transmembrane helix</keyword>
<name>A0A2U1TEM1_9MICO</name>
<evidence type="ECO:0000256" key="2">
    <source>
        <dbReference type="SAM" id="Phobius"/>
    </source>
</evidence>
<comment type="caution">
    <text evidence="3">The sequence shown here is derived from an EMBL/GenBank/DDBJ whole genome shotgun (WGS) entry which is preliminary data.</text>
</comment>